<protein>
    <recommendedName>
        <fullName evidence="4">Phage protein D</fullName>
    </recommendedName>
</protein>
<organism evidence="2 3">
    <name type="scientific">Candidatus Gallacutalibacter pullicola</name>
    <dbReference type="NCBI Taxonomy" id="2840830"/>
    <lineage>
        <taxon>Bacteria</taxon>
        <taxon>Bacillati</taxon>
        <taxon>Bacillota</taxon>
        <taxon>Clostridia</taxon>
        <taxon>Eubacteriales</taxon>
        <taxon>Candidatus Gallacutalibacter</taxon>
    </lineage>
</organism>
<keyword evidence="1" id="KW-0175">Coiled coil</keyword>
<dbReference type="Proteomes" id="UP000886785">
    <property type="component" value="Unassembled WGS sequence"/>
</dbReference>
<accession>A0A9D1J0H1</accession>
<evidence type="ECO:0008006" key="4">
    <source>
        <dbReference type="Google" id="ProtNLM"/>
    </source>
</evidence>
<dbReference type="EMBL" id="DVHF01000010">
    <property type="protein sequence ID" value="HIR56213.1"/>
    <property type="molecule type" value="Genomic_DNA"/>
</dbReference>
<name>A0A9D1J0H1_9FIRM</name>
<feature type="coiled-coil region" evidence="1">
    <location>
        <begin position="206"/>
        <end position="287"/>
    </location>
</feature>
<comment type="caution">
    <text evidence="2">The sequence shown here is derived from an EMBL/GenBank/DDBJ whole genome shotgun (WGS) entry which is preliminary data.</text>
</comment>
<gene>
    <name evidence="2" type="ORF">IAA54_00935</name>
</gene>
<dbReference type="AlphaFoldDB" id="A0A9D1J0H1"/>
<sequence>MAVSLSTGSLTDAVGTVQLTPENTYSSLQTKYMDFSLPQASVALGGTSLSSIASDMVVNDISIELSCGFEASIAVFRIYNVYDPDSGQFRYSVLKKHLLMGNAVSISMGYVGKLETVFVGFIAGVSFGYQEGELPYIEVSCMDAKGIMMAGSYANQLTADNYADAVSEILRRTGYEELKRSQAITGIQVTATPDVDPSLLTAMQAQEAAQEAAETAQATAAAARQAAEASGSAEALAKAQELEAAAEAAMSAVEAAQKAFTTAKETLTAAKNAVEEATSAVAEASKAGVPATVPIPSGPVSDYTMEMVSESDYEFIVKAAKKFNYEFFVDRGVVYFRKAKSVKAPVAELGSGEGVITFHIEYSITGIVGSVEARAMDPGQGKTISYKSTLSNTISTGNKAKGLTKDARKVLVDPTISTQTQAESRVASLMEEMSYRLGSIEAECIGIPELLPGRFLRISGLGSPADNDFYLTSVIHEYRDDTGYRTRVIGKADNIKGESIL</sequence>
<evidence type="ECO:0000313" key="2">
    <source>
        <dbReference type="EMBL" id="HIR56213.1"/>
    </source>
</evidence>
<evidence type="ECO:0000313" key="3">
    <source>
        <dbReference type="Proteomes" id="UP000886785"/>
    </source>
</evidence>
<reference evidence="2" key="1">
    <citation type="submission" date="2020-10" db="EMBL/GenBank/DDBJ databases">
        <authorList>
            <person name="Gilroy R."/>
        </authorList>
    </citation>
    <scope>NUCLEOTIDE SEQUENCE</scope>
    <source>
        <strain evidence="2">ChiSjej1B19-7085</strain>
    </source>
</reference>
<evidence type="ECO:0000256" key="1">
    <source>
        <dbReference type="SAM" id="Coils"/>
    </source>
</evidence>
<proteinExistence type="predicted"/>
<reference evidence="2" key="2">
    <citation type="journal article" date="2021" name="PeerJ">
        <title>Extensive microbial diversity within the chicken gut microbiome revealed by metagenomics and culture.</title>
        <authorList>
            <person name="Gilroy R."/>
            <person name="Ravi A."/>
            <person name="Getino M."/>
            <person name="Pursley I."/>
            <person name="Horton D.L."/>
            <person name="Alikhan N.F."/>
            <person name="Baker D."/>
            <person name="Gharbi K."/>
            <person name="Hall N."/>
            <person name="Watson M."/>
            <person name="Adriaenssens E.M."/>
            <person name="Foster-Nyarko E."/>
            <person name="Jarju S."/>
            <person name="Secka A."/>
            <person name="Antonio M."/>
            <person name="Oren A."/>
            <person name="Chaudhuri R.R."/>
            <person name="La Ragione R."/>
            <person name="Hildebrand F."/>
            <person name="Pallen M.J."/>
        </authorList>
    </citation>
    <scope>NUCLEOTIDE SEQUENCE</scope>
    <source>
        <strain evidence="2">ChiSjej1B19-7085</strain>
    </source>
</reference>